<dbReference type="Proteomes" id="UP000192393">
    <property type="component" value="Unassembled WGS sequence"/>
</dbReference>
<name>A0A1W2C7Y0_9FLAO</name>
<keyword evidence="1" id="KW-1133">Transmembrane helix</keyword>
<reference evidence="2 3" key="1">
    <citation type="submission" date="2017-04" db="EMBL/GenBank/DDBJ databases">
        <authorList>
            <person name="Afonso C.L."/>
            <person name="Miller P.J."/>
            <person name="Scott M.A."/>
            <person name="Spackman E."/>
            <person name="Goraichik I."/>
            <person name="Dimitrov K.M."/>
            <person name="Suarez D.L."/>
            <person name="Swayne D.E."/>
        </authorList>
    </citation>
    <scope>NUCLEOTIDE SEQUENCE [LARGE SCALE GENOMIC DNA]</scope>
    <source>
        <strain evidence="2 3">CGMCC 1.12708</strain>
    </source>
</reference>
<proteinExistence type="predicted"/>
<sequence>MVSSLIQLFTPNQILSNIDNFKQYEYIAYVGVNDKTNSLNKSFYDDVNVYFNSIQYDWSLEIEETGYSISQNSFVDIEFEEYIDTSNLKLTIRVFKSTNNSIVIFNESVFFETLNKMTLKSILLTFQQISKPILITNEFSENSQKSNLIGYNTGVNNSKNQEISFQCLFYNYSEFKFAPENFSFSDYEKQDDFCKVIKKLHYVYLLIYLFDVSEIREDKIFLKLKGHKTYEYELEFSTLKTESINEYKKIYEWVYSDKGKIEDKLGIARNIIGFYLKKDDVRIDNRTFPSILSANQLYIKGNLTKYLDSRNKIYEQVDQVTSKINTSLDTFLGNFQKSVFVFVSFYLTAFVVKIFNKLDVSTAISKEATLFGLGLLLLSLFFMIFSLIILNSDLNRVKEKYFLVKTRFEDILNKDDVNKILNNDSEFNKDIMFYEKKRCNLLFLWIITIIILTCILFSTSEYINFKYLSL</sequence>
<dbReference type="AlphaFoldDB" id="A0A1W2C7Y0"/>
<gene>
    <name evidence="2" type="ORF">SAMN06296427_10950</name>
</gene>
<evidence type="ECO:0000313" key="2">
    <source>
        <dbReference type="EMBL" id="SMC81263.1"/>
    </source>
</evidence>
<evidence type="ECO:0000313" key="3">
    <source>
        <dbReference type="Proteomes" id="UP000192393"/>
    </source>
</evidence>
<dbReference type="EMBL" id="FWXS01000009">
    <property type="protein sequence ID" value="SMC81263.1"/>
    <property type="molecule type" value="Genomic_DNA"/>
</dbReference>
<keyword evidence="1" id="KW-0472">Membrane</keyword>
<feature type="transmembrane region" description="Helical" evidence="1">
    <location>
        <begin position="368"/>
        <end position="390"/>
    </location>
</feature>
<evidence type="ECO:0000256" key="1">
    <source>
        <dbReference type="SAM" id="Phobius"/>
    </source>
</evidence>
<accession>A0A1W2C7Y0</accession>
<protein>
    <submittedName>
        <fullName evidence="2">Uncharacterized protein</fullName>
    </submittedName>
</protein>
<dbReference type="RefSeq" id="WP_084018072.1">
    <property type="nucleotide sequence ID" value="NZ_FWXS01000009.1"/>
</dbReference>
<keyword evidence="1" id="KW-0812">Transmembrane</keyword>
<organism evidence="2 3">
    <name type="scientific">Moheibacter sediminis</name>
    <dbReference type="NCBI Taxonomy" id="1434700"/>
    <lineage>
        <taxon>Bacteria</taxon>
        <taxon>Pseudomonadati</taxon>
        <taxon>Bacteroidota</taxon>
        <taxon>Flavobacteriia</taxon>
        <taxon>Flavobacteriales</taxon>
        <taxon>Weeksellaceae</taxon>
        <taxon>Moheibacter</taxon>
    </lineage>
</organism>
<dbReference type="OrthoDB" id="2972222at2"/>
<feature type="transmembrane region" description="Helical" evidence="1">
    <location>
        <begin position="441"/>
        <end position="460"/>
    </location>
</feature>
<keyword evidence="3" id="KW-1185">Reference proteome</keyword>